<name>B0CN86_LACBS</name>
<dbReference type="PANTHER" id="PTHR12131:SF1">
    <property type="entry name" value="ATP-DEPENDENT RNA HELICASE SUPV3L1, MITOCHONDRIAL-RELATED"/>
    <property type="match status" value="1"/>
</dbReference>
<dbReference type="InParanoid" id="B0CN86"/>
<dbReference type="GeneID" id="6068863"/>
<dbReference type="InterPro" id="IPR050699">
    <property type="entry name" value="RNA-DNA_Helicase"/>
</dbReference>
<feature type="region of interest" description="Disordered" evidence="10">
    <location>
        <begin position="683"/>
        <end position="719"/>
    </location>
</feature>
<evidence type="ECO:0000256" key="9">
    <source>
        <dbReference type="ARBA" id="ARBA00047984"/>
    </source>
</evidence>
<reference evidence="12 13" key="1">
    <citation type="journal article" date="2008" name="Nature">
        <title>The genome of Laccaria bicolor provides insights into mycorrhizal symbiosis.</title>
        <authorList>
            <person name="Martin F."/>
            <person name="Aerts A."/>
            <person name="Ahren D."/>
            <person name="Brun A."/>
            <person name="Danchin E.G.J."/>
            <person name="Duchaussoy F."/>
            <person name="Gibon J."/>
            <person name="Kohler A."/>
            <person name="Lindquist E."/>
            <person name="Pereda V."/>
            <person name="Salamov A."/>
            <person name="Shapiro H.J."/>
            <person name="Wuyts J."/>
            <person name="Blaudez D."/>
            <person name="Buee M."/>
            <person name="Brokstein P."/>
            <person name="Canbaeck B."/>
            <person name="Cohen D."/>
            <person name="Courty P.E."/>
            <person name="Coutinho P.M."/>
            <person name="Delaruelle C."/>
            <person name="Detter J.C."/>
            <person name="Deveau A."/>
            <person name="DiFazio S."/>
            <person name="Duplessis S."/>
            <person name="Fraissinet-Tachet L."/>
            <person name="Lucic E."/>
            <person name="Frey-Klett P."/>
            <person name="Fourrey C."/>
            <person name="Feussner I."/>
            <person name="Gay G."/>
            <person name="Grimwood J."/>
            <person name="Hoegger P.J."/>
            <person name="Jain P."/>
            <person name="Kilaru S."/>
            <person name="Labbe J."/>
            <person name="Lin Y.C."/>
            <person name="Legue V."/>
            <person name="Le Tacon F."/>
            <person name="Marmeisse R."/>
            <person name="Melayah D."/>
            <person name="Montanini B."/>
            <person name="Muratet M."/>
            <person name="Nehls U."/>
            <person name="Niculita-Hirzel H."/>
            <person name="Oudot-Le Secq M.P."/>
            <person name="Peter M."/>
            <person name="Quesneville H."/>
            <person name="Rajashekar B."/>
            <person name="Reich M."/>
            <person name="Rouhier N."/>
            <person name="Schmutz J."/>
            <person name="Yin T."/>
            <person name="Chalot M."/>
            <person name="Henrissat B."/>
            <person name="Kuees U."/>
            <person name="Lucas S."/>
            <person name="Van de Peer Y."/>
            <person name="Podila G.K."/>
            <person name="Polle A."/>
            <person name="Pukkila P.J."/>
            <person name="Richardson P.M."/>
            <person name="Rouze P."/>
            <person name="Sanders I.R."/>
            <person name="Stajich J.E."/>
            <person name="Tunlid A."/>
            <person name="Tuskan G."/>
            <person name="Grigoriev I.V."/>
        </authorList>
    </citation>
    <scope>NUCLEOTIDE SEQUENCE [LARGE SCALE GENOMIC DNA]</scope>
    <source>
        <strain evidence="13">S238N-H82 / ATCC MYA-4686</strain>
    </source>
</reference>
<dbReference type="Pfam" id="PF12513">
    <property type="entry name" value="SUV3_C"/>
    <property type="match status" value="1"/>
</dbReference>
<dbReference type="InterPro" id="IPR055206">
    <property type="entry name" value="DEXQc_SUV3"/>
</dbReference>
<dbReference type="STRING" id="486041.B0CN86"/>
<keyword evidence="4" id="KW-0378">Hydrolase</keyword>
<dbReference type="CDD" id="cd17913">
    <property type="entry name" value="DEXQc_Suv3"/>
    <property type="match status" value="1"/>
</dbReference>
<dbReference type="FunFam" id="3.40.50.300:FF:000957">
    <property type="entry name" value="ATP-dependent RNA helicase SUV3L, mitochondrial"/>
    <property type="match status" value="1"/>
</dbReference>
<evidence type="ECO:0000256" key="2">
    <source>
        <dbReference type="ARBA" id="ARBA00012552"/>
    </source>
</evidence>
<keyword evidence="5" id="KW-0347">Helicase</keyword>
<evidence type="ECO:0000256" key="1">
    <source>
        <dbReference type="ARBA" id="ARBA00004173"/>
    </source>
</evidence>
<dbReference type="SUPFAM" id="SSF52540">
    <property type="entry name" value="P-loop containing nucleoside triphosphate hydrolases"/>
    <property type="match status" value="1"/>
</dbReference>
<evidence type="ECO:0000256" key="10">
    <source>
        <dbReference type="SAM" id="MobiDB-lite"/>
    </source>
</evidence>
<evidence type="ECO:0000256" key="6">
    <source>
        <dbReference type="ARBA" id="ARBA00022840"/>
    </source>
</evidence>
<dbReference type="Gene3D" id="1.20.58.1080">
    <property type="match status" value="1"/>
</dbReference>
<feature type="region of interest" description="Disordered" evidence="10">
    <location>
        <begin position="30"/>
        <end position="67"/>
    </location>
</feature>
<evidence type="ECO:0000313" key="12">
    <source>
        <dbReference type="EMBL" id="EDR15889.1"/>
    </source>
</evidence>
<dbReference type="SMART" id="SM00490">
    <property type="entry name" value="HELICc"/>
    <property type="match status" value="1"/>
</dbReference>
<comment type="catalytic activity">
    <reaction evidence="9">
        <text>ATP + H2O = ADP + phosphate + H(+)</text>
        <dbReference type="Rhea" id="RHEA:13065"/>
        <dbReference type="ChEBI" id="CHEBI:15377"/>
        <dbReference type="ChEBI" id="CHEBI:15378"/>
        <dbReference type="ChEBI" id="CHEBI:30616"/>
        <dbReference type="ChEBI" id="CHEBI:43474"/>
        <dbReference type="ChEBI" id="CHEBI:456216"/>
        <dbReference type="EC" id="3.6.4.13"/>
    </reaction>
</comment>
<gene>
    <name evidence="12" type="ORF">LACBIDRAFT_301309</name>
</gene>
<keyword evidence="6" id="KW-0067">ATP-binding</keyword>
<organism evidence="13">
    <name type="scientific">Laccaria bicolor (strain S238N-H82 / ATCC MYA-4686)</name>
    <name type="common">Bicoloured deceiver</name>
    <name type="synonym">Laccaria laccata var. bicolor</name>
    <dbReference type="NCBI Taxonomy" id="486041"/>
    <lineage>
        <taxon>Eukaryota</taxon>
        <taxon>Fungi</taxon>
        <taxon>Dikarya</taxon>
        <taxon>Basidiomycota</taxon>
        <taxon>Agaricomycotina</taxon>
        <taxon>Agaricomycetes</taxon>
        <taxon>Agaricomycetidae</taxon>
        <taxon>Agaricales</taxon>
        <taxon>Agaricineae</taxon>
        <taxon>Hydnangiaceae</taxon>
        <taxon>Laccaria</taxon>
    </lineage>
</organism>
<dbReference type="FunCoup" id="B0CN86">
    <property type="interactions" value="310"/>
</dbReference>
<dbReference type="InterPro" id="IPR027417">
    <property type="entry name" value="P-loop_NTPase"/>
</dbReference>
<evidence type="ECO:0000256" key="7">
    <source>
        <dbReference type="ARBA" id="ARBA00022946"/>
    </source>
</evidence>
<dbReference type="GO" id="GO:0016787">
    <property type="term" value="F:hydrolase activity"/>
    <property type="evidence" value="ECO:0007669"/>
    <property type="project" value="UniProtKB-KW"/>
</dbReference>
<dbReference type="GO" id="GO:0045025">
    <property type="term" value="C:mitochondrial degradosome"/>
    <property type="evidence" value="ECO:0007669"/>
    <property type="project" value="TreeGrafter"/>
</dbReference>
<keyword evidence="13" id="KW-1185">Reference proteome</keyword>
<keyword evidence="3" id="KW-0547">Nucleotide-binding</keyword>
<dbReference type="OrthoDB" id="6692397at2759"/>
<dbReference type="InterPro" id="IPR022192">
    <property type="entry name" value="SUV3_C"/>
</dbReference>
<keyword evidence="7" id="KW-0809">Transit peptide</keyword>
<feature type="compositionally biased region" description="Basic and acidic residues" evidence="10">
    <location>
        <begin position="774"/>
        <end position="795"/>
    </location>
</feature>
<evidence type="ECO:0000256" key="3">
    <source>
        <dbReference type="ARBA" id="ARBA00022741"/>
    </source>
</evidence>
<keyword evidence="8" id="KW-0496">Mitochondrion</keyword>
<sequence length="833" mass="92369">MQPPSLRLGVLCRRFIFGATPWISVTKRYRSVKKSKPAPPGGWSNQQRTPWSRPGGNHPPHIPQNNYPPIDPLNPTFFFELNVSRWTTHPQSSSRLALYGIPTQDIRPLLSAFSAAVKAKELSSPDLEDYYTLSRLSHVQSHESDREIDIIYSTTFFAWVSHPSSAPRLSTIPQSTTEHIVQLAQAADRSFLHEQYPAARKMHRKVIMHVGPTNSGKTHHALRALAASKRGVYAGPLRLLAHEVWERLNLGQIVPLGMDEPPITLTPTATDDVTPSSPSKSKQTAYARVCNMITGEEQKIVSDDAPLLSCTVEMLNFNTRYQIAVIDEIQMIADPQRGSGWTSAVLGILAEELHLCGEETAVPVVQALLKDTGDEVVIRRYERLTPLKVAETSLGGDLGKVEKGDCIVTFKRSSIFAIKKEVERKTGMKCAVVYGRLPPEIRSEQAALFNDPGSGYDVMVGSDAIGMGLNLKIRRIIFECLTKYSAGAFQPLSTSQIKQIAGRAGRYGQHLSSSSSSSHCGYATTLHPADLPTLSSALSKPFKPVHHAHITYSTTTFSALRSLLPPSSAGSTKTVLSAHAYIGRLPKFVRYTYDAQVDQACECVDLYGGDANEGMTVRERLKHLSAPVGWRDEVMIGVMARFLGMYKERQEVDYWEGVGDLGFMECLVGVEGAMRVQAQPPIPIPTNIDVEGTNNDNDKGKNKNKKQKKTPRMKPTNPTLQTLESFHKTAVMYIWLSYRMPVVYAQQEEVVRVKKRVEVALEWCLEGMTAGGSGKEESHKETNEETKERRKEREKETIVVALRAPIKDEEGKVPIKGGVDMLVVSPKNVIYSI</sequence>
<evidence type="ECO:0000256" key="4">
    <source>
        <dbReference type="ARBA" id="ARBA00022801"/>
    </source>
</evidence>
<evidence type="ECO:0000259" key="11">
    <source>
        <dbReference type="PROSITE" id="PS51194"/>
    </source>
</evidence>
<dbReference type="PROSITE" id="PS51194">
    <property type="entry name" value="HELICASE_CTER"/>
    <property type="match status" value="1"/>
</dbReference>
<dbReference type="Pfam" id="PF22527">
    <property type="entry name" value="DEXQc_Suv3"/>
    <property type="match status" value="2"/>
</dbReference>
<dbReference type="CDD" id="cd18805">
    <property type="entry name" value="SF2_C_suv3"/>
    <property type="match status" value="1"/>
</dbReference>
<dbReference type="Gene3D" id="3.40.50.300">
    <property type="entry name" value="P-loop containing nucleotide triphosphate hydrolases"/>
    <property type="match status" value="2"/>
</dbReference>
<dbReference type="Proteomes" id="UP000001194">
    <property type="component" value="Unassembled WGS sequence"/>
</dbReference>
<accession>B0CN86</accession>
<evidence type="ECO:0000313" key="13">
    <source>
        <dbReference type="Proteomes" id="UP000001194"/>
    </source>
</evidence>
<dbReference type="InterPro" id="IPR001650">
    <property type="entry name" value="Helicase_C-like"/>
</dbReference>
<dbReference type="EMBL" id="DS547091">
    <property type="protein sequence ID" value="EDR15889.1"/>
    <property type="molecule type" value="Genomic_DNA"/>
</dbReference>
<evidence type="ECO:0000256" key="8">
    <source>
        <dbReference type="ARBA" id="ARBA00023128"/>
    </source>
</evidence>
<dbReference type="KEGG" id="lbc:LACBIDRAFT_301309"/>
<comment type="subcellular location">
    <subcellularLocation>
        <location evidence="1">Mitochondrion</location>
    </subcellularLocation>
</comment>
<dbReference type="GO" id="GO:0005524">
    <property type="term" value="F:ATP binding"/>
    <property type="evidence" value="ECO:0007669"/>
    <property type="project" value="UniProtKB-KW"/>
</dbReference>
<feature type="region of interest" description="Disordered" evidence="10">
    <location>
        <begin position="770"/>
        <end position="795"/>
    </location>
</feature>
<dbReference type="Pfam" id="PF00271">
    <property type="entry name" value="Helicase_C"/>
    <property type="match status" value="1"/>
</dbReference>
<feature type="domain" description="Helicase C-terminal" evidence="11">
    <location>
        <begin position="364"/>
        <end position="550"/>
    </location>
</feature>
<dbReference type="InterPro" id="IPR044774">
    <property type="entry name" value="Suv3_DEXQc"/>
</dbReference>
<dbReference type="HOGENOM" id="CLU_010647_0_0_1"/>
<dbReference type="AlphaFoldDB" id="B0CN86"/>
<proteinExistence type="predicted"/>
<dbReference type="PANTHER" id="PTHR12131">
    <property type="entry name" value="ATP-DEPENDENT RNA AND DNA HELICASE"/>
    <property type="match status" value="1"/>
</dbReference>
<feature type="compositionally biased region" description="Basic residues" evidence="10">
    <location>
        <begin position="702"/>
        <end position="712"/>
    </location>
</feature>
<dbReference type="GO" id="GO:0003724">
    <property type="term" value="F:RNA helicase activity"/>
    <property type="evidence" value="ECO:0007669"/>
    <property type="project" value="UniProtKB-EC"/>
</dbReference>
<dbReference type="RefSeq" id="XP_001874097.1">
    <property type="nucleotide sequence ID" value="XM_001874062.1"/>
</dbReference>
<dbReference type="EC" id="3.6.4.13" evidence="2"/>
<protein>
    <recommendedName>
        <fullName evidence="2">RNA helicase</fullName>
        <ecNumber evidence="2">3.6.4.13</ecNumber>
    </recommendedName>
</protein>
<dbReference type="GO" id="GO:0000965">
    <property type="term" value="P:mitochondrial RNA 3'-end processing"/>
    <property type="evidence" value="ECO:0007669"/>
    <property type="project" value="TreeGrafter"/>
</dbReference>
<evidence type="ECO:0000256" key="5">
    <source>
        <dbReference type="ARBA" id="ARBA00022806"/>
    </source>
</evidence>